<sequence length="476" mass="52544">MAKKGGDKVCKALAGCLFAASEGALSTVSVFKHPLYGNASYLKRGDGTSSHQVGIQNFTHTRLRLLVWDDHAKAGQYFFSWDGGFVCTGTDPTAPDEWIDWALDNASTNLSGKDARWSVGLDEDTVRDGRMTEQGWLRLSFGDGATVGLSQGALAKTEEPMAQSIAIAMMPPNRLGDICEASWMWRPEGWPEDRSLPKEGQERLEETLQAWLKMSLEDDSLARNCRASILNSITDGYVVGSSWFADDDQDGFLGHMSGTDEERRAIACVLDLLEGGIHVRSDGVVLNLEERVVRLEDASCHPVLVALWPEHGMAVLEELFGLSYEEARKVHNRQAKRKQGFGAFLRELNDSLDTAQRLDRLPWKGASLPSPLEFADQLVRRAADDGIAATVSMARKGRGIEAAMGWAWLVVHERTESDSWRFDEDSRDKGSDWVPALQALWDAAEALLLKDDLEATLDYRTAMVWLAEVSGSGPLP</sequence>
<proteinExistence type="predicted"/>
<protein>
    <submittedName>
        <fullName evidence="1">Uncharacterized protein</fullName>
    </submittedName>
</protein>
<name>A0A381SEJ8_9ZZZZ</name>
<dbReference type="EMBL" id="UINC01002934">
    <property type="protein sequence ID" value="SVA01741.1"/>
    <property type="molecule type" value="Genomic_DNA"/>
</dbReference>
<reference evidence="1" key="1">
    <citation type="submission" date="2018-05" db="EMBL/GenBank/DDBJ databases">
        <authorList>
            <person name="Lanie J.A."/>
            <person name="Ng W.-L."/>
            <person name="Kazmierczak K.M."/>
            <person name="Andrzejewski T.M."/>
            <person name="Davidsen T.M."/>
            <person name="Wayne K.J."/>
            <person name="Tettelin H."/>
            <person name="Glass J.I."/>
            <person name="Rusch D."/>
            <person name="Podicherti R."/>
            <person name="Tsui H.-C.T."/>
            <person name="Winkler M.E."/>
        </authorList>
    </citation>
    <scope>NUCLEOTIDE SEQUENCE</scope>
</reference>
<evidence type="ECO:0000313" key="1">
    <source>
        <dbReference type="EMBL" id="SVA01741.1"/>
    </source>
</evidence>
<gene>
    <name evidence="1" type="ORF">METZ01_LOCUS54595</name>
</gene>
<accession>A0A381SEJ8</accession>
<organism evidence="1">
    <name type="scientific">marine metagenome</name>
    <dbReference type="NCBI Taxonomy" id="408172"/>
    <lineage>
        <taxon>unclassified sequences</taxon>
        <taxon>metagenomes</taxon>
        <taxon>ecological metagenomes</taxon>
    </lineage>
</organism>
<dbReference type="AlphaFoldDB" id="A0A381SEJ8"/>